<dbReference type="HOGENOM" id="CLU_098969_1_2_9"/>
<dbReference type="AlphaFoldDB" id="U2QZS3"/>
<evidence type="ECO:0000256" key="4">
    <source>
        <dbReference type="ARBA" id="ARBA00022692"/>
    </source>
</evidence>
<comment type="caution">
    <text evidence="9">The sequence shown here is derived from an EMBL/GenBank/DDBJ whole genome shotgun (WGS) entry which is preliminary data.</text>
</comment>
<organism evidence="9 10">
    <name type="scientific">Faecalitalea cylindroides ATCC 27803</name>
    <dbReference type="NCBI Taxonomy" id="649755"/>
    <lineage>
        <taxon>Bacteria</taxon>
        <taxon>Bacillati</taxon>
        <taxon>Bacillota</taxon>
        <taxon>Erysipelotrichia</taxon>
        <taxon>Erysipelotrichales</taxon>
        <taxon>Erysipelotrichaceae</taxon>
        <taxon>Faecalitalea</taxon>
    </lineage>
</organism>
<feature type="transmembrane region" description="Helical" evidence="8">
    <location>
        <begin position="103"/>
        <end position="123"/>
    </location>
</feature>
<keyword evidence="5" id="KW-0378">Hydrolase</keyword>
<dbReference type="EMBL" id="AWVI01000018">
    <property type="protein sequence ID" value="ERK46818.1"/>
    <property type="molecule type" value="Genomic_DNA"/>
</dbReference>
<evidence type="ECO:0008006" key="11">
    <source>
        <dbReference type="Google" id="ProtNLM"/>
    </source>
</evidence>
<dbReference type="GO" id="GO:0016020">
    <property type="term" value="C:membrane"/>
    <property type="evidence" value="ECO:0007669"/>
    <property type="project" value="InterPro"/>
</dbReference>
<sequence length="193" mass="22687">MKANKNNKYYLYNLLLENNISFEKDIYDYGVYIFKSYIFVFCIAFIISFIINTSFEMLLFTICFLNLRKYSGGFHFKNITICSVFSILFLLLTSYILKIIQTIPFALYMINFLFSVSLVYFFGPIENINKRLSDNEKNYYKMKTIIIEIIFFAISLCFKLSSLDIVYNCISGTIMICFFDQLIGLFSTLSIKS</sequence>
<keyword evidence="1" id="KW-1003">Cell membrane</keyword>
<reference evidence="9 10" key="1">
    <citation type="submission" date="2013-06" db="EMBL/GenBank/DDBJ databases">
        <authorList>
            <person name="Weinstock G."/>
            <person name="Sodergren E."/>
            <person name="Lobos E.A."/>
            <person name="Fulton L."/>
            <person name="Fulton R."/>
            <person name="Courtney L."/>
            <person name="Fronick C."/>
            <person name="O'Laughlin M."/>
            <person name="Godfrey J."/>
            <person name="Wilson R.M."/>
            <person name="Miner T."/>
            <person name="Farmer C."/>
            <person name="Delehaunty K."/>
            <person name="Cordes M."/>
            <person name="Minx P."/>
            <person name="Tomlinson C."/>
            <person name="Chen J."/>
            <person name="Wollam A."/>
            <person name="Pepin K.H."/>
            <person name="Bhonagiri V."/>
            <person name="Zhang X."/>
            <person name="Warren W."/>
            <person name="Mitreva M."/>
            <person name="Mardis E.R."/>
            <person name="Wilson R.K."/>
        </authorList>
    </citation>
    <scope>NUCLEOTIDE SEQUENCE [LARGE SCALE GENOMIC DNA]</scope>
    <source>
        <strain evidence="9 10">ATCC 27803</strain>
    </source>
</reference>
<dbReference type="GO" id="GO:0008233">
    <property type="term" value="F:peptidase activity"/>
    <property type="evidence" value="ECO:0007669"/>
    <property type="project" value="UniProtKB-KW"/>
</dbReference>
<protein>
    <recommendedName>
        <fullName evidence="11">Accessory protein regulator protein B</fullName>
    </recommendedName>
</protein>
<dbReference type="Proteomes" id="UP000016658">
    <property type="component" value="Unassembled WGS sequence"/>
</dbReference>
<dbReference type="GO" id="GO:0006508">
    <property type="term" value="P:proteolysis"/>
    <property type="evidence" value="ECO:0007669"/>
    <property type="project" value="UniProtKB-KW"/>
</dbReference>
<evidence type="ECO:0000256" key="3">
    <source>
        <dbReference type="ARBA" id="ARBA00022670"/>
    </source>
</evidence>
<feature type="transmembrane region" description="Helical" evidence="8">
    <location>
        <begin position="79"/>
        <end position="97"/>
    </location>
</feature>
<keyword evidence="6 8" id="KW-1133">Transmembrane helix</keyword>
<evidence type="ECO:0000256" key="8">
    <source>
        <dbReference type="SAM" id="Phobius"/>
    </source>
</evidence>
<evidence type="ECO:0000313" key="10">
    <source>
        <dbReference type="Proteomes" id="UP000016658"/>
    </source>
</evidence>
<evidence type="ECO:0000256" key="5">
    <source>
        <dbReference type="ARBA" id="ARBA00022801"/>
    </source>
</evidence>
<evidence type="ECO:0000256" key="7">
    <source>
        <dbReference type="ARBA" id="ARBA00023136"/>
    </source>
</evidence>
<accession>U2QZS3</accession>
<keyword evidence="3" id="KW-0645">Protease</keyword>
<feature type="transmembrane region" description="Helical" evidence="8">
    <location>
        <begin position="144"/>
        <end position="167"/>
    </location>
</feature>
<dbReference type="Pfam" id="PF04647">
    <property type="entry name" value="AgrB"/>
    <property type="match status" value="1"/>
</dbReference>
<dbReference type="OrthoDB" id="1656054at2"/>
<name>U2QZS3_9FIRM</name>
<gene>
    <name evidence="9" type="ORF">HMPREF0367_00367</name>
</gene>
<keyword evidence="7 8" id="KW-0472">Membrane</keyword>
<evidence type="ECO:0000256" key="6">
    <source>
        <dbReference type="ARBA" id="ARBA00022989"/>
    </source>
</evidence>
<dbReference type="GO" id="GO:0009372">
    <property type="term" value="P:quorum sensing"/>
    <property type="evidence" value="ECO:0007669"/>
    <property type="project" value="UniProtKB-KW"/>
</dbReference>
<dbReference type="SMART" id="SM00793">
    <property type="entry name" value="AgrB"/>
    <property type="match status" value="1"/>
</dbReference>
<dbReference type="InterPro" id="IPR006741">
    <property type="entry name" value="AgrB"/>
</dbReference>
<evidence type="ECO:0000313" key="9">
    <source>
        <dbReference type="EMBL" id="ERK46818.1"/>
    </source>
</evidence>
<evidence type="ECO:0000256" key="2">
    <source>
        <dbReference type="ARBA" id="ARBA00022654"/>
    </source>
</evidence>
<feature type="transmembrane region" description="Helical" evidence="8">
    <location>
        <begin position="37"/>
        <end position="67"/>
    </location>
</feature>
<proteinExistence type="predicted"/>
<dbReference type="RefSeq" id="WP_051335133.1">
    <property type="nucleotide sequence ID" value="NZ_KI270975.1"/>
</dbReference>
<evidence type="ECO:0000256" key="1">
    <source>
        <dbReference type="ARBA" id="ARBA00022475"/>
    </source>
</evidence>
<keyword evidence="4 8" id="KW-0812">Transmembrane</keyword>
<keyword evidence="2" id="KW-0673">Quorum sensing</keyword>